<dbReference type="OrthoDB" id="9846508at2"/>
<organism evidence="1 2">
    <name type="scientific">Sphingomonas naasensis</name>
    <dbReference type="NCBI Taxonomy" id="1344951"/>
    <lineage>
        <taxon>Bacteria</taxon>
        <taxon>Pseudomonadati</taxon>
        <taxon>Pseudomonadota</taxon>
        <taxon>Alphaproteobacteria</taxon>
        <taxon>Sphingomonadales</taxon>
        <taxon>Sphingomonadaceae</taxon>
        <taxon>Sphingomonas</taxon>
    </lineage>
</organism>
<protein>
    <submittedName>
        <fullName evidence="1">Uncharacterized protein</fullName>
    </submittedName>
</protein>
<dbReference type="RefSeq" id="WP_135982424.1">
    <property type="nucleotide sequence ID" value="NZ_JAASQM010000001.1"/>
</dbReference>
<sequence>MPTMLSEIVVQMLGDRDAMIAGPSAPGIDPLTAARESDAQLLVVQSAPDHDTIGQIFALPDLAILMISEDGRQGRLVSFAQQPVTLDSVSMAALAHHVAGHA</sequence>
<keyword evidence="2" id="KW-1185">Reference proteome</keyword>
<evidence type="ECO:0000313" key="1">
    <source>
        <dbReference type="EMBL" id="TGX46023.1"/>
    </source>
</evidence>
<dbReference type="Proteomes" id="UP000309848">
    <property type="component" value="Unassembled WGS sequence"/>
</dbReference>
<reference evidence="1 2" key="1">
    <citation type="submission" date="2019-04" db="EMBL/GenBank/DDBJ databases">
        <title>Sphingomonas psychrotolerans sp. nov., isolated from soil in the Tianshan Mountains, Xinjiang, China.</title>
        <authorList>
            <person name="Luo Y."/>
            <person name="Sheng H."/>
        </authorList>
    </citation>
    <scope>NUCLEOTIDE SEQUENCE [LARGE SCALE GENOMIC DNA]</scope>
    <source>
        <strain evidence="1 2">KIS18-15</strain>
    </source>
</reference>
<dbReference type="EMBL" id="SRXU01000001">
    <property type="protein sequence ID" value="TGX46023.1"/>
    <property type="molecule type" value="Genomic_DNA"/>
</dbReference>
<evidence type="ECO:0000313" key="2">
    <source>
        <dbReference type="Proteomes" id="UP000309848"/>
    </source>
</evidence>
<proteinExistence type="predicted"/>
<dbReference type="AlphaFoldDB" id="A0A4S1WSJ7"/>
<name>A0A4S1WSJ7_9SPHN</name>
<comment type="caution">
    <text evidence="1">The sequence shown here is derived from an EMBL/GenBank/DDBJ whole genome shotgun (WGS) entry which is preliminary data.</text>
</comment>
<gene>
    <name evidence="1" type="ORF">E5A74_02285</name>
</gene>
<accession>A0A4S1WSJ7</accession>